<keyword evidence="4" id="KW-0488">Methylation</keyword>
<keyword evidence="8 11" id="KW-0472">Membrane</keyword>
<dbReference type="Proteomes" id="UP000321832">
    <property type="component" value="Unassembled WGS sequence"/>
</dbReference>
<dbReference type="SUPFAM" id="SSF54523">
    <property type="entry name" value="Pili subunits"/>
    <property type="match status" value="1"/>
</dbReference>
<dbReference type="InterPro" id="IPR022346">
    <property type="entry name" value="T2SS_GspH"/>
</dbReference>
<sequence>METRAAQHGLTLVEAAVVVGIVAAAATAATPGLQRLVEQRRLDGTATQLAADLQLARNEAIARNRVVRVNRDDAAGCYLLHTGPAGSCHCAADGVALCESGSAVIRSVSTPQRITLQSNAASIAFDPLHGTATPTATGA</sequence>
<dbReference type="Pfam" id="PF12019">
    <property type="entry name" value="GspH"/>
    <property type="match status" value="1"/>
</dbReference>
<evidence type="ECO:0000256" key="7">
    <source>
        <dbReference type="ARBA" id="ARBA00022989"/>
    </source>
</evidence>
<name>A0A5C6U1E1_9BURK</name>
<evidence type="ECO:0000259" key="12">
    <source>
        <dbReference type="Pfam" id="PF12019"/>
    </source>
</evidence>
<comment type="subcellular location">
    <subcellularLocation>
        <location evidence="1">Cell inner membrane</location>
        <topology evidence="1">Single-pass membrane protein</topology>
    </subcellularLocation>
</comment>
<proteinExistence type="inferred from homology"/>
<keyword evidence="14" id="KW-1185">Reference proteome</keyword>
<feature type="transmembrane region" description="Helical" evidence="11">
    <location>
        <begin position="12"/>
        <end position="33"/>
    </location>
</feature>
<dbReference type="Gene3D" id="3.55.40.10">
    <property type="entry name" value="minor pseudopilin epsh domain"/>
    <property type="match status" value="1"/>
</dbReference>
<organism evidence="13 14">
    <name type="scientific">Piscinibacter aquaticus</name>
    <dbReference type="NCBI Taxonomy" id="392597"/>
    <lineage>
        <taxon>Bacteria</taxon>
        <taxon>Pseudomonadati</taxon>
        <taxon>Pseudomonadota</taxon>
        <taxon>Betaproteobacteria</taxon>
        <taxon>Burkholderiales</taxon>
        <taxon>Sphaerotilaceae</taxon>
        <taxon>Piscinibacter</taxon>
    </lineage>
</organism>
<accession>A0A5C6U1E1</accession>
<evidence type="ECO:0000256" key="1">
    <source>
        <dbReference type="ARBA" id="ARBA00004377"/>
    </source>
</evidence>
<evidence type="ECO:0000256" key="5">
    <source>
        <dbReference type="ARBA" id="ARBA00022519"/>
    </source>
</evidence>
<dbReference type="EMBL" id="VOPW01000001">
    <property type="protein sequence ID" value="TXC65751.1"/>
    <property type="molecule type" value="Genomic_DNA"/>
</dbReference>
<feature type="domain" description="General secretion pathway GspH" evidence="12">
    <location>
        <begin position="46"/>
        <end position="135"/>
    </location>
</feature>
<dbReference type="PROSITE" id="PS00409">
    <property type="entry name" value="PROKAR_NTER_METHYL"/>
    <property type="match status" value="1"/>
</dbReference>
<comment type="similarity">
    <text evidence="9">Belongs to the GSP H family.</text>
</comment>
<comment type="caution">
    <text evidence="13">The sequence shown here is derived from an EMBL/GenBank/DDBJ whole genome shotgun (WGS) entry which is preliminary data.</text>
</comment>
<keyword evidence="3" id="KW-1003">Cell membrane</keyword>
<evidence type="ECO:0000256" key="9">
    <source>
        <dbReference type="ARBA" id="ARBA00025772"/>
    </source>
</evidence>
<keyword evidence="5" id="KW-0997">Cell inner membrane</keyword>
<evidence type="ECO:0000256" key="2">
    <source>
        <dbReference type="ARBA" id="ARBA00021549"/>
    </source>
</evidence>
<evidence type="ECO:0000256" key="3">
    <source>
        <dbReference type="ARBA" id="ARBA00022475"/>
    </source>
</evidence>
<evidence type="ECO:0000256" key="11">
    <source>
        <dbReference type="SAM" id="Phobius"/>
    </source>
</evidence>
<protein>
    <recommendedName>
        <fullName evidence="2">Type II secretion system protein H</fullName>
    </recommendedName>
    <alternativeName>
        <fullName evidence="10">General secretion pathway protein H</fullName>
    </alternativeName>
</protein>
<gene>
    <name evidence="13" type="ORF">FSC37_05995</name>
</gene>
<dbReference type="GO" id="GO:0015627">
    <property type="term" value="C:type II protein secretion system complex"/>
    <property type="evidence" value="ECO:0007669"/>
    <property type="project" value="InterPro"/>
</dbReference>
<evidence type="ECO:0000256" key="8">
    <source>
        <dbReference type="ARBA" id="ARBA00023136"/>
    </source>
</evidence>
<evidence type="ECO:0000256" key="6">
    <source>
        <dbReference type="ARBA" id="ARBA00022692"/>
    </source>
</evidence>
<dbReference type="AlphaFoldDB" id="A0A5C6U1E1"/>
<keyword evidence="7 11" id="KW-1133">Transmembrane helix</keyword>
<dbReference type="InterPro" id="IPR045584">
    <property type="entry name" value="Pilin-like"/>
</dbReference>
<dbReference type="GO" id="GO:0015628">
    <property type="term" value="P:protein secretion by the type II secretion system"/>
    <property type="evidence" value="ECO:0007669"/>
    <property type="project" value="InterPro"/>
</dbReference>
<dbReference type="InterPro" id="IPR012902">
    <property type="entry name" value="N_methyl_site"/>
</dbReference>
<keyword evidence="6 11" id="KW-0812">Transmembrane</keyword>
<evidence type="ECO:0000256" key="10">
    <source>
        <dbReference type="ARBA" id="ARBA00030775"/>
    </source>
</evidence>
<dbReference type="GO" id="GO:0005886">
    <property type="term" value="C:plasma membrane"/>
    <property type="evidence" value="ECO:0007669"/>
    <property type="project" value="UniProtKB-SubCell"/>
</dbReference>
<reference evidence="13 14" key="1">
    <citation type="submission" date="2019-08" db="EMBL/GenBank/DDBJ databases">
        <authorList>
            <person name="Khan S.A."/>
            <person name="Jeon C.O."/>
            <person name="Jeong S.E."/>
        </authorList>
    </citation>
    <scope>NUCLEOTIDE SEQUENCE [LARGE SCALE GENOMIC DNA]</scope>
    <source>
        <strain evidence="14">IMCC1728</strain>
    </source>
</reference>
<evidence type="ECO:0000313" key="13">
    <source>
        <dbReference type="EMBL" id="TXC65751.1"/>
    </source>
</evidence>
<evidence type="ECO:0000313" key="14">
    <source>
        <dbReference type="Proteomes" id="UP000321832"/>
    </source>
</evidence>
<evidence type="ECO:0000256" key="4">
    <source>
        <dbReference type="ARBA" id="ARBA00022481"/>
    </source>
</evidence>